<keyword evidence="3 15" id="KW-0812">Transmembrane</keyword>
<evidence type="ECO:0000256" key="3">
    <source>
        <dbReference type="ARBA" id="ARBA00022692"/>
    </source>
</evidence>
<evidence type="ECO:0000259" key="16">
    <source>
        <dbReference type="Pfam" id="PF02931"/>
    </source>
</evidence>
<keyword evidence="5" id="KW-0770">Synapse</keyword>
<keyword evidence="12" id="KW-1071">Ligand-gated ion channel</keyword>
<organism evidence="18 19">
    <name type="scientific">Priapulus caudatus</name>
    <name type="common">Priapulid worm</name>
    <dbReference type="NCBI Taxonomy" id="37621"/>
    <lineage>
        <taxon>Eukaryota</taxon>
        <taxon>Metazoa</taxon>
        <taxon>Ecdysozoa</taxon>
        <taxon>Scalidophora</taxon>
        <taxon>Priapulida</taxon>
        <taxon>Priapulimorpha</taxon>
        <taxon>Priapulimorphida</taxon>
        <taxon>Priapulidae</taxon>
        <taxon>Priapulus</taxon>
    </lineage>
</organism>
<dbReference type="InterPro" id="IPR036734">
    <property type="entry name" value="Neur_chan_lig-bd_sf"/>
</dbReference>
<feature type="transmembrane region" description="Helical" evidence="15">
    <location>
        <begin position="299"/>
        <end position="322"/>
    </location>
</feature>
<evidence type="ECO:0000256" key="14">
    <source>
        <dbReference type="ARBA" id="ARBA00034104"/>
    </source>
</evidence>
<name>A0ABM1F9G6_PRICU</name>
<evidence type="ECO:0000256" key="9">
    <source>
        <dbReference type="ARBA" id="ARBA00023170"/>
    </source>
</evidence>
<dbReference type="Proteomes" id="UP000695022">
    <property type="component" value="Unplaced"/>
</dbReference>
<evidence type="ECO:0000256" key="15">
    <source>
        <dbReference type="RuleBase" id="RU000687"/>
    </source>
</evidence>
<evidence type="ECO:0000256" key="1">
    <source>
        <dbReference type="ARBA" id="ARBA00022448"/>
    </source>
</evidence>
<keyword evidence="15" id="KW-0732">Signal</keyword>
<feature type="chain" id="PRO_5044974241" evidence="15">
    <location>
        <begin position="23"/>
        <end position="528"/>
    </location>
</feature>
<keyword evidence="8" id="KW-1015">Disulfide bond</keyword>
<dbReference type="Gene3D" id="2.70.170.10">
    <property type="entry name" value="Neurotransmitter-gated ion-channel ligand-binding domain"/>
    <property type="match status" value="1"/>
</dbReference>
<sequence>MRVGYALLTVVIVVLHLPRTDQLLSGGLGSEDEERLLRRLFRGYNKLIRPVQNMTDVLEVQFGMALIQLINVDEKNQILKTNVWLRYIWTDYQLSWEPSEYAGIAQIRIPSQKVWIPDIVLFNNADGNYEVSYKVNVVLFHTGQVLWVPPAIYQSSCTIDVTYFPFDKQECNMKFGSWTFNAEQVRLKFYEGTSSVDLNDYVISGTWDVLEVPGDLSEDNSTIEFLIKLRRKTLFYTVNLVIPCVLLSFLSILVFYLPSDCGEKMTLAISLLLALVVFLLLVSKILPPTSLTIPLVSKYLLFTFIMNIVTILATVIIINWNFRGPTTHRMPRLLRCIFIDFFPKVLLIRRPPKKLRTGHQHPGHQQHRHPDVEHVVGGVGAESATHYGNTVNTRDDVKYSYISKADVMELSEMHHPNCKLGGRQSSSEMRAEEDGQEVEYEEPIPLTAEAHRTATAVDFIAEHLRMEDEVAVVKEDWQYIAMVIDRLLLYIFFAVTASGTLGLILKAPYIFDYVDQEEVMKRLRGEET</sequence>
<comment type="subcellular location">
    <subcellularLocation>
        <location evidence="14">Postsynaptic cell membrane</location>
        <topology evidence="14">Multi-pass membrane protein</topology>
    </subcellularLocation>
</comment>
<keyword evidence="18" id="KW-1185">Reference proteome</keyword>
<keyword evidence="10" id="KW-0325">Glycoprotein</keyword>
<dbReference type="InterPro" id="IPR006201">
    <property type="entry name" value="Neur_channel"/>
</dbReference>
<evidence type="ECO:0000256" key="8">
    <source>
        <dbReference type="ARBA" id="ARBA00023157"/>
    </source>
</evidence>
<dbReference type="InterPro" id="IPR006202">
    <property type="entry name" value="Neur_chan_lig-bd"/>
</dbReference>
<feature type="transmembrane region" description="Helical" evidence="15">
    <location>
        <begin position="234"/>
        <end position="257"/>
    </location>
</feature>
<dbReference type="InterPro" id="IPR038050">
    <property type="entry name" value="Neuro_actylchol_rec"/>
</dbReference>
<dbReference type="Pfam" id="PF02931">
    <property type="entry name" value="Neur_chan_LBD"/>
    <property type="match status" value="1"/>
</dbReference>
<proteinExistence type="inferred from homology"/>
<evidence type="ECO:0000256" key="2">
    <source>
        <dbReference type="ARBA" id="ARBA00022475"/>
    </source>
</evidence>
<dbReference type="InterPro" id="IPR006029">
    <property type="entry name" value="Neurotrans-gated_channel_TM"/>
</dbReference>
<keyword evidence="9" id="KW-0675">Receptor</keyword>
<keyword evidence="7 15" id="KW-0472">Membrane</keyword>
<dbReference type="CDD" id="cd19064">
    <property type="entry name" value="LGIC_TM_nAChR"/>
    <property type="match status" value="1"/>
</dbReference>
<dbReference type="NCBIfam" id="TIGR00860">
    <property type="entry name" value="LIC"/>
    <property type="match status" value="1"/>
</dbReference>
<dbReference type="Pfam" id="PF02932">
    <property type="entry name" value="Neur_chan_memb"/>
    <property type="match status" value="1"/>
</dbReference>
<evidence type="ECO:0000313" key="18">
    <source>
        <dbReference type="Proteomes" id="UP000695022"/>
    </source>
</evidence>
<keyword evidence="4 15" id="KW-1133">Transmembrane helix</keyword>
<keyword evidence="13 15" id="KW-0407">Ion channel</keyword>
<evidence type="ECO:0000256" key="5">
    <source>
        <dbReference type="ARBA" id="ARBA00023018"/>
    </source>
</evidence>
<dbReference type="PROSITE" id="PS00236">
    <property type="entry name" value="NEUROTR_ION_CHANNEL"/>
    <property type="match status" value="1"/>
</dbReference>
<keyword evidence="2" id="KW-1003">Cell membrane</keyword>
<dbReference type="PRINTS" id="PR00252">
    <property type="entry name" value="NRIONCHANNEL"/>
</dbReference>
<reference evidence="19" key="1">
    <citation type="submission" date="2025-08" db="UniProtKB">
        <authorList>
            <consortium name="RefSeq"/>
        </authorList>
    </citation>
    <scope>IDENTIFICATION</scope>
</reference>
<evidence type="ECO:0000256" key="7">
    <source>
        <dbReference type="ARBA" id="ARBA00023136"/>
    </source>
</evidence>
<dbReference type="GeneID" id="106820981"/>
<dbReference type="SUPFAM" id="SSF90112">
    <property type="entry name" value="Neurotransmitter-gated ion-channel transmembrane pore"/>
    <property type="match status" value="1"/>
</dbReference>
<dbReference type="CDD" id="cd19032">
    <property type="entry name" value="LGIC_ECD_nAChR_proto_beta-like"/>
    <property type="match status" value="1"/>
</dbReference>
<keyword evidence="1 15" id="KW-0813">Transport</keyword>
<dbReference type="InterPro" id="IPR036719">
    <property type="entry name" value="Neuro-gated_channel_TM_sf"/>
</dbReference>
<gene>
    <name evidence="19" type="primary">LOC106820981</name>
</gene>
<dbReference type="Gene3D" id="1.20.58.390">
    <property type="entry name" value="Neurotransmitter-gated ion-channel transmembrane domain"/>
    <property type="match status" value="2"/>
</dbReference>
<protein>
    <submittedName>
        <fullName evidence="19">Acetylcholine receptor subunit beta-like 1</fullName>
    </submittedName>
</protein>
<evidence type="ECO:0000256" key="12">
    <source>
        <dbReference type="ARBA" id="ARBA00023286"/>
    </source>
</evidence>
<evidence type="ECO:0000256" key="10">
    <source>
        <dbReference type="ARBA" id="ARBA00023180"/>
    </source>
</evidence>
<keyword evidence="6 15" id="KW-0406">Ion transport</keyword>
<evidence type="ECO:0000256" key="13">
    <source>
        <dbReference type="ARBA" id="ARBA00023303"/>
    </source>
</evidence>
<accession>A0ABM1F9G6</accession>
<feature type="domain" description="Neurotransmitter-gated ion-channel transmembrane" evidence="17">
    <location>
        <begin position="240"/>
        <end position="503"/>
    </location>
</feature>
<evidence type="ECO:0000259" key="17">
    <source>
        <dbReference type="Pfam" id="PF02932"/>
    </source>
</evidence>
<evidence type="ECO:0000313" key="19">
    <source>
        <dbReference type="RefSeq" id="XP_014681087.1"/>
    </source>
</evidence>
<dbReference type="InterPro" id="IPR018000">
    <property type="entry name" value="Neurotransmitter_ion_chnl_CS"/>
</dbReference>
<feature type="domain" description="Neurotransmitter-gated ion-channel ligand-binding" evidence="16">
    <location>
        <begin position="33"/>
        <end position="233"/>
    </location>
</feature>
<dbReference type="PANTHER" id="PTHR18945">
    <property type="entry name" value="NEUROTRANSMITTER GATED ION CHANNEL"/>
    <property type="match status" value="1"/>
</dbReference>
<feature type="transmembrane region" description="Helical" evidence="15">
    <location>
        <begin position="487"/>
        <end position="511"/>
    </location>
</feature>
<dbReference type="RefSeq" id="XP_014681087.1">
    <property type="nucleotide sequence ID" value="XM_014825601.1"/>
</dbReference>
<evidence type="ECO:0000256" key="6">
    <source>
        <dbReference type="ARBA" id="ARBA00023065"/>
    </source>
</evidence>
<evidence type="ECO:0000256" key="11">
    <source>
        <dbReference type="ARBA" id="ARBA00023257"/>
    </source>
</evidence>
<dbReference type="SUPFAM" id="SSF63712">
    <property type="entry name" value="Nicotinic receptor ligand binding domain-like"/>
    <property type="match status" value="1"/>
</dbReference>
<comment type="similarity">
    <text evidence="15">Belongs to the ligand-gated ion channel (TC 1.A.9) family.</text>
</comment>
<evidence type="ECO:0000256" key="4">
    <source>
        <dbReference type="ARBA" id="ARBA00022989"/>
    </source>
</evidence>
<keyword evidence="11" id="KW-0628">Postsynaptic cell membrane</keyword>
<dbReference type="InterPro" id="IPR002394">
    <property type="entry name" value="Nicotinic_acetylcholine_rcpt"/>
</dbReference>
<feature type="transmembrane region" description="Helical" evidence="15">
    <location>
        <begin position="269"/>
        <end position="287"/>
    </location>
</feature>
<dbReference type="PRINTS" id="PR00254">
    <property type="entry name" value="NICOTINICR"/>
</dbReference>
<feature type="signal peptide" evidence="15">
    <location>
        <begin position="1"/>
        <end position="22"/>
    </location>
</feature>